<accession>A0A9P0A597</accession>
<dbReference type="Pfam" id="PF13249">
    <property type="entry name" value="SQHop_cyclase_N"/>
    <property type="match status" value="1"/>
</dbReference>
<dbReference type="EMBL" id="OU963871">
    <property type="protein sequence ID" value="CAH0383458.1"/>
    <property type="molecule type" value="Genomic_DNA"/>
</dbReference>
<feature type="region of interest" description="Disordered" evidence="1">
    <location>
        <begin position="1"/>
        <end position="26"/>
    </location>
</feature>
<reference evidence="3" key="1">
    <citation type="submission" date="2021-12" db="EMBL/GenBank/DDBJ databases">
        <authorList>
            <person name="King R."/>
        </authorList>
    </citation>
    <scope>NUCLEOTIDE SEQUENCE</scope>
</reference>
<dbReference type="AlphaFoldDB" id="A0A9P0A597"/>
<protein>
    <recommendedName>
        <fullName evidence="2">Squalene cyclase N-terminal domain-containing protein</fullName>
    </recommendedName>
</protein>
<evidence type="ECO:0000256" key="1">
    <source>
        <dbReference type="SAM" id="MobiDB-lite"/>
    </source>
</evidence>
<name>A0A9P0A597_BEMTA</name>
<keyword evidence="4" id="KW-1185">Reference proteome</keyword>
<dbReference type="InterPro" id="IPR032697">
    <property type="entry name" value="SQ_cyclase_N"/>
</dbReference>
<proteinExistence type="predicted"/>
<feature type="domain" description="Squalene cyclase N-terminal" evidence="2">
    <location>
        <begin position="21"/>
        <end position="133"/>
    </location>
</feature>
<dbReference type="InterPro" id="IPR008930">
    <property type="entry name" value="Terpenoid_cyclase/PrenylTrfase"/>
</dbReference>
<dbReference type="SUPFAM" id="SSF48239">
    <property type="entry name" value="Terpenoid cyclases/Protein prenyltransferases"/>
    <property type="match status" value="1"/>
</dbReference>
<organism evidence="3 4">
    <name type="scientific">Bemisia tabaci</name>
    <name type="common">Sweetpotato whitefly</name>
    <name type="synonym">Aleurodes tabaci</name>
    <dbReference type="NCBI Taxonomy" id="7038"/>
    <lineage>
        <taxon>Eukaryota</taxon>
        <taxon>Metazoa</taxon>
        <taxon>Ecdysozoa</taxon>
        <taxon>Arthropoda</taxon>
        <taxon>Hexapoda</taxon>
        <taxon>Insecta</taxon>
        <taxon>Pterygota</taxon>
        <taxon>Neoptera</taxon>
        <taxon>Paraneoptera</taxon>
        <taxon>Hemiptera</taxon>
        <taxon>Sternorrhyncha</taxon>
        <taxon>Aleyrodoidea</taxon>
        <taxon>Aleyrodidae</taxon>
        <taxon>Aleyrodinae</taxon>
        <taxon>Bemisia</taxon>
    </lineage>
</organism>
<gene>
    <name evidence="3" type="ORF">BEMITA_LOCUS2908</name>
</gene>
<feature type="compositionally biased region" description="Polar residues" evidence="1">
    <location>
        <begin position="10"/>
        <end position="23"/>
    </location>
</feature>
<dbReference type="Proteomes" id="UP001152759">
    <property type="component" value="Chromosome 10"/>
</dbReference>
<evidence type="ECO:0000313" key="3">
    <source>
        <dbReference type="EMBL" id="CAH0383458.1"/>
    </source>
</evidence>
<dbReference type="Gene3D" id="1.50.10.20">
    <property type="match status" value="2"/>
</dbReference>
<evidence type="ECO:0000313" key="4">
    <source>
        <dbReference type="Proteomes" id="UP001152759"/>
    </source>
</evidence>
<sequence length="155" mass="17052">MAADEREMQNSRVPRTTTTFSNPQREDDWVHPLKTDAAMTAQYLLRNHYGETPSALLEQKLACYLRHTQLPGGGWTFYPGGPMAVTPSVQAYFALKVAGDPQNAPHMIRARDAIRAAGGAEVFSRILYELLGVLTQGGGGFAEGQDVQKHSVFFI</sequence>
<evidence type="ECO:0000259" key="2">
    <source>
        <dbReference type="Pfam" id="PF13249"/>
    </source>
</evidence>